<evidence type="ECO:0000256" key="3">
    <source>
        <dbReference type="ARBA" id="ARBA00022801"/>
    </source>
</evidence>
<keyword evidence="2" id="KW-0719">Serine esterase</keyword>
<dbReference type="InterPro" id="IPR002018">
    <property type="entry name" value="CarbesteraseB"/>
</dbReference>
<dbReference type="RefSeq" id="XP_025424627.1">
    <property type="nucleotide sequence ID" value="XM_025568842.1"/>
</dbReference>
<sequence length="1099" mass="124764">MNKVKWNVVVLAMILDLVFCKLELEITNGKIKGQILKSRDGRSFYSYTGIPYAKPPIGELRFKAPEPAERWNGTLDATKKPNRCLDKQISGCNEDCLHLNVYSPKSDKNLLPIMFWIHGGSFSEGYSGTFGPEYFMDKDVILVTINYRLGVLGFLSTEDDVITGNYGMKDQVEALRWVQKNIIYFNGDPNQVTIFGGSAGGASVGFHMLSPMSKGLFHKAILQSGTPVCRWAILPPGIPRKRAHTIATIAGCNYNTSEDILNCLKKLPVDYIVNVQNKLYAWFHHPAVLFNPVVENCNSDHNGFLCNHPIYDFKQVSFVPAIFGVNSGEGGMFVSSLYNSTSLVRTEFRENFNRLLSIILHYNYFTKEEYIDEIGQLALKEYFPSGTVNDDSHCNSTNIFTDEGFIRCTLDMATQLSSPVYGYYYDYQNNFSFNRYFGSCEKPLGVTHCDELTSIFKMSTINPDDLNAKDLEVSKLVVNIWYKFVSSETPTIDGSDGGDAWPILTSNKKLTFLHINSAQPKIIQNPFGEKYKFWYRISHYFQLRQTSLCKLPYIILLWKFITVLVFFNFAYGKLVVEITNGKLRGKILESRGGRSYYSYTGIPYAIPPIGERRFKPPESAEPWTGTLNATKESNICTQQGFTGGQEDCLYLNVYSPKTDKGFLPIMFWIHGGGFNWGHSRSDLYGPEYFMDKDVILVTINYRLGLLGFLSAEDDVITGNYGMKDQVEALRWVQKNIIYFNGDPNQVTIFGGSAGGASVGFHMLSPMSKGLFHKAILQSGTPVCRWAILPPGIARKRVHSIATIAGCNYDTSEDILKCLRKLPAEYLMDLQNKLHPWLDHPYILFSPAVENCYNNYQEAFLCHHSLYDFKQESFVPAIIGLNSAEGALYVAPLCNKTSLLPAEFFTNFNYLVSVVTNYNFYTRPEHIDEIGEKLLKKYLSNGRIEDHIHLNAVKMFTDAIFSQCTFDMAFKLSSPVYSYFYDYQNEFSYNKVFGSCEVPLGVAHGDELNSLFKMSSLNSNELNENDFKVSKLIVNIWYKFVSSNKPTIDGSENGLAWPTYTQTNQVMLHLNSSRSSLFQNPYSDDYEFWKSLPFDFKDKL</sequence>
<evidence type="ECO:0000256" key="1">
    <source>
        <dbReference type="ARBA" id="ARBA00005964"/>
    </source>
</evidence>
<gene>
    <name evidence="8" type="primary">LOC112693664</name>
</gene>
<dbReference type="Proteomes" id="UP000694846">
    <property type="component" value="Unplaced"/>
</dbReference>
<feature type="signal peptide" evidence="5">
    <location>
        <begin position="1"/>
        <end position="20"/>
    </location>
</feature>
<proteinExistence type="inferred from homology"/>
<evidence type="ECO:0000313" key="7">
    <source>
        <dbReference type="Proteomes" id="UP000694846"/>
    </source>
</evidence>
<evidence type="ECO:0000256" key="4">
    <source>
        <dbReference type="ARBA" id="ARBA00023180"/>
    </source>
</evidence>
<comment type="similarity">
    <text evidence="1">Belongs to the type-B carboxylesterase/lipase family.</text>
</comment>
<dbReference type="InterPro" id="IPR029058">
    <property type="entry name" value="AB_hydrolase_fold"/>
</dbReference>
<keyword evidence="5" id="KW-0732">Signal</keyword>
<dbReference type="OrthoDB" id="8174896at2759"/>
<evidence type="ECO:0000313" key="8">
    <source>
        <dbReference type="RefSeq" id="XP_025424627.1"/>
    </source>
</evidence>
<accession>A0A8B8GQS8</accession>
<feature type="domain" description="Carboxylesterase type B" evidence="6">
    <location>
        <begin position="574"/>
        <end position="1088"/>
    </location>
</feature>
<name>A0A8B8GQS8_9HEMI</name>
<feature type="chain" id="PRO_5034303417" evidence="5">
    <location>
        <begin position="21"/>
        <end position="1099"/>
    </location>
</feature>
<keyword evidence="7" id="KW-1185">Reference proteome</keyword>
<dbReference type="GeneID" id="112693664"/>
<dbReference type="InterPro" id="IPR019819">
    <property type="entry name" value="Carboxylesterase_B_CS"/>
</dbReference>
<dbReference type="GO" id="GO:0052689">
    <property type="term" value="F:carboxylic ester hydrolase activity"/>
    <property type="evidence" value="ECO:0007669"/>
    <property type="project" value="UniProtKB-KW"/>
</dbReference>
<reference evidence="8" key="1">
    <citation type="submission" date="2025-08" db="UniProtKB">
        <authorList>
            <consortium name="RefSeq"/>
        </authorList>
    </citation>
    <scope>IDENTIFICATION</scope>
    <source>
        <tissue evidence="8">Whole body</tissue>
    </source>
</reference>
<evidence type="ECO:0000256" key="5">
    <source>
        <dbReference type="SAM" id="SignalP"/>
    </source>
</evidence>
<keyword evidence="3" id="KW-0378">Hydrolase</keyword>
<dbReference type="PROSITE" id="PS00941">
    <property type="entry name" value="CARBOXYLESTERASE_B_2"/>
    <property type="match status" value="1"/>
</dbReference>
<evidence type="ECO:0000256" key="2">
    <source>
        <dbReference type="ARBA" id="ARBA00022487"/>
    </source>
</evidence>
<protein>
    <submittedName>
        <fullName evidence="8">Uncharacterized protein LOC112693664</fullName>
    </submittedName>
</protein>
<dbReference type="SUPFAM" id="SSF53474">
    <property type="entry name" value="alpha/beta-Hydrolases"/>
    <property type="match status" value="2"/>
</dbReference>
<dbReference type="PANTHER" id="PTHR43142">
    <property type="entry name" value="CARBOXYLIC ESTER HYDROLASE"/>
    <property type="match status" value="1"/>
</dbReference>
<organism evidence="7 8">
    <name type="scientific">Sipha flava</name>
    <name type="common">yellow sugarcane aphid</name>
    <dbReference type="NCBI Taxonomy" id="143950"/>
    <lineage>
        <taxon>Eukaryota</taxon>
        <taxon>Metazoa</taxon>
        <taxon>Ecdysozoa</taxon>
        <taxon>Arthropoda</taxon>
        <taxon>Hexapoda</taxon>
        <taxon>Insecta</taxon>
        <taxon>Pterygota</taxon>
        <taxon>Neoptera</taxon>
        <taxon>Paraneoptera</taxon>
        <taxon>Hemiptera</taxon>
        <taxon>Sternorrhyncha</taxon>
        <taxon>Aphidomorpha</taxon>
        <taxon>Aphidoidea</taxon>
        <taxon>Aphididae</taxon>
        <taxon>Sipha</taxon>
    </lineage>
</organism>
<evidence type="ECO:0000259" key="6">
    <source>
        <dbReference type="Pfam" id="PF00135"/>
    </source>
</evidence>
<keyword evidence="4" id="KW-0325">Glycoprotein</keyword>
<dbReference type="Pfam" id="PF00135">
    <property type="entry name" value="COesterase"/>
    <property type="match status" value="2"/>
</dbReference>
<dbReference type="PANTHER" id="PTHR43142:SF1">
    <property type="entry name" value="CARBOXYLIC ESTER HYDROLASE"/>
    <property type="match status" value="1"/>
</dbReference>
<feature type="domain" description="Carboxylesterase type B" evidence="6">
    <location>
        <begin position="23"/>
        <end position="534"/>
    </location>
</feature>
<dbReference type="Gene3D" id="3.40.50.1820">
    <property type="entry name" value="alpha/beta hydrolase"/>
    <property type="match status" value="2"/>
</dbReference>
<dbReference type="AlphaFoldDB" id="A0A8B8GQS8"/>